<dbReference type="AlphaFoldDB" id="A0A2T5HWD8"/>
<evidence type="ECO:0000259" key="7">
    <source>
        <dbReference type="Pfam" id="PF00155"/>
    </source>
</evidence>
<keyword evidence="5" id="KW-0808">Transferase</keyword>
<dbReference type="PANTHER" id="PTHR42790">
    <property type="entry name" value="AMINOTRANSFERASE"/>
    <property type="match status" value="1"/>
</dbReference>
<comment type="subunit">
    <text evidence="3">Homodimer.</text>
</comment>
<comment type="caution">
    <text evidence="8">The sequence shown here is derived from an EMBL/GenBank/DDBJ whole genome shotgun (WGS) entry which is preliminary data.</text>
</comment>
<dbReference type="EMBL" id="QAOH01000001">
    <property type="protein sequence ID" value="PTQ75913.1"/>
    <property type="molecule type" value="Genomic_DNA"/>
</dbReference>
<name>A0A2T5HWD8_9RHOB</name>
<dbReference type="Proteomes" id="UP000244077">
    <property type="component" value="Unassembled WGS sequence"/>
</dbReference>
<keyword evidence="4" id="KW-0032">Aminotransferase</keyword>
<dbReference type="CDD" id="cd00609">
    <property type="entry name" value="AAT_like"/>
    <property type="match status" value="1"/>
</dbReference>
<dbReference type="InterPro" id="IPR015424">
    <property type="entry name" value="PyrdxlP-dep_Trfase"/>
</dbReference>
<proteinExistence type="inferred from homology"/>
<dbReference type="InterPro" id="IPR004839">
    <property type="entry name" value="Aminotransferase_I/II_large"/>
</dbReference>
<dbReference type="RefSeq" id="WP_245889940.1">
    <property type="nucleotide sequence ID" value="NZ_QAOH01000001.1"/>
</dbReference>
<evidence type="ECO:0000256" key="5">
    <source>
        <dbReference type="ARBA" id="ARBA00022679"/>
    </source>
</evidence>
<dbReference type="InterPro" id="IPR050859">
    <property type="entry name" value="Class-I_PLP-dep_aminotransf"/>
</dbReference>
<comment type="cofactor">
    <cofactor evidence="1">
        <name>pyridoxal 5'-phosphate</name>
        <dbReference type="ChEBI" id="CHEBI:597326"/>
    </cofactor>
</comment>
<dbReference type="GO" id="GO:0030170">
    <property type="term" value="F:pyridoxal phosphate binding"/>
    <property type="evidence" value="ECO:0007669"/>
    <property type="project" value="InterPro"/>
</dbReference>
<sequence>MEKKMSLSQNSPARLNTLFAKRTQKMKASEIRELLKLLDQPDIISFAGGIPDPAYFPRVAFEQAMLKATSEQAAGVALQYSTSEGYTPLRDWIVDYMGRHGVSCTRDNILITAGSQQALDYLGKLFLDPNDTALVAWPTYMGALGAFNAYEPRYDRFDPQANRPIEDITADAEAAGGRVKFVYLSSDFANPTGVTLTEDQRLTVLKRAEALGCAVIEDAAYQELRYQGEEVKPMLALEIEQKGSIEECRTIYLGSFSKTLAPGLRVGWAVAAKPVIQQMVLTKQAADLQTATINQIAVNEVARGVFNEHVATLREVYGARLNAMLAALERHMPEGVEWTRPEGGMFVWVTLPKGMGGAELLVKALEAKVAFVPGGAFYADGSHTNTLRLNFSMSPAAKIEEGIARLGDVIRAQM</sequence>
<dbReference type="SUPFAM" id="SSF53383">
    <property type="entry name" value="PLP-dependent transferases"/>
    <property type="match status" value="1"/>
</dbReference>
<dbReference type="InterPro" id="IPR015422">
    <property type="entry name" value="PyrdxlP-dep_Trfase_small"/>
</dbReference>
<evidence type="ECO:0000313" key="8">
    <source>
        <dbReference type="EMBL" id="PTQ75913.1"/>
    </source>
</evidence>
<evidence type="ECO:0000256" key="3">
    <source>
        <dbReference type="ARBA" id="ARBA00011738"/>
    </source>
</evidence>
<dbReference type="InterPro" id="IPR015421">
    <property type="entry name" value="PyrdxlP-dep_Trfase_major"/>
</dbReference>
<evidence type="ECO:0000256" key="1">
    <source>
        <dbReference type="ARBA" id="ARBA00001933"/>
    </source>
</evidence>
<dbReference type="FunFam" id="3.40.640.10:FF:000053">
    <property type="entry name" value="Aminotransferase, class I"/>
    <property type="match status" value="1"/>
</dbReference>
<dbReference type="Gene3D" id="3.40.640.10">
    <property type="entry name" value="Type I PLP-dependent aspartate aminotransferase-like (Major domain)"/>
    <property type="match status" value="1"/>
</dbReference>
<dbReference type="GO" id="GO:1901605">
    <property type="term" value="P:alpha-amino acid metabolic process"/>
    <property type="evidence" value="ECO:0007669"/>
    <property type="project" value="TreeGrafter"/>
</dbReference>
<keyword evidence="9" id="KW-1185">Reference proteome</keyword>
<feature type="domain" description="Aminotransferase class I/classII large" evidence="7">
    <location>
        <begin position="64"/>
        <end position="406"/>
    </location>
</feature>
<protein>
    <recommendedName>
        <fullName evidence="7">Aminotransferase class I/classII large domain-containing protein</fullName>
    </recommendedName>
</protein>
<reference evidence="8 9" key="1">
    <citation type="submission" date="2018-04" db="EMBL/GenBank/DDBJ databases">
        <title>Genomic Encyclopedia of Archaeal and Bacterial Type Strains, Phase II (KMG-II): from individual species to whole genera.</title>
        <authorList>
            <person name="Goeker M."/>
        </authorList>
    </citation>
    <scope>NUCLEOTIDE SEQUENCE [LARGE SCALE GENOMIC DNA]</scope>
    <source>
        <strain evidence="8 9">DSM 100434</strain>
    </source>
</reference>
<evidence type="ECO:0000256" key="2">
    <source>
        <dbReference type="ARBA" id="ARBA00007441"/>
    </source>
</evidence>
<organism evidence="8 9">
    <name type="scientific">Celeribacter persicus</name>
    <dbReference type="NCBI Taxonomy" id="1651082"/>
    <lineage>
        <taxon>Bacteria</taxon>
        <taxon>Pseudomonadati</taxon>
        <taxon>Pseudomonadota</taxon>
        <taxon>Alphaproteobacteria</taxon>
        <taxon>Rhodobacterales</taxon>
        <taxon>Roseobacteraceae</taxon>
        <taxon>Celeribacter</taxon>
    </lineage>
</organism>
<evidence type="ECO:0000256" key="4">
    <source>
        <dbReference type="ARBA" id="ARBA00022576"/>
    </source>
</evidence>
<keyword evidence="6" id="KW-0663">Pyridoxal phosphate</keyword>
<gene>
    <name evidence="8" type="ORF">C8N42_101456</name>
</gene>
<dbReference type="Pfam" id="PF00155">
    <property type="entry name" value="Aminotran_1_2"/>
    <property type="match status" value="1"/>
</dbReference>
<dbReference type="Gene3D" id="3.90.1150.10">
    <property type="entry name" value="Aspartate Aminotransferase, domain 1"/>
    <property type="match status" value="1"/>
</dbReference>
<dbReference type="GO" id="GO:0008483">
    <property type="term" value="F:transaminase activity"/>
    <property type="evidence" value="ECO:0007669"/>
    <property type="project" value="UniProtKB-KW"/>
</dbReference>
<evidence type="ECO:0000313" key="9">
    <source>
        <dbReference type="Proteomes" id="UP000244077"/>
    </source>
</evidence>
<evidence type="ECO:0000256" key="6">
    <source>
        <dbReference type="ARBA" id="ARBA00022898"/>
    </source>
</evidence>
<comment type="similarity">
    <text evidence="2">Belongs to the class-I pyridoxal-phosphate-dependent aminotransferase family.</text>
</comment>
<accession>A0A2T5HWD8</accession>
<dbReference type="PANTHER" id="PTHR42790:SF19">
    <property type="entry name" value="KYNURENINE_ALPHA-AMINOADIPATE AMINOTRANSFERASE, MITOCHONDRIAL"/>
    <property type="match status" value="1"/>
</dbReference>